<accession>A0ABC8U1A1</accession>
<reference evidence="1 2" key="1">
    <citation type="submission" date="2024-02" db="EMBL/GenBank/DDBJ databases">
        <authorList>
            <person name="Vignale AGUSTIN F."/>
            <person name="Sosa J E."/>
            <person name="Modenutti C."/>
        </authorList>
    </citation>
    <scope>NUCLEOTIDE SEQUENCE [LARGE SCALE GENOMIC DNA]</scope>
</reference>
<evidence type="ECO:0000313" key="2">
    <source>
        <dbReference type="Proteomes" id="UP001642360"/>
    </source>
</evidence>
<name>A0ABC8U1A1_9AQUA</name>
<gene>
    <name evidence="1" type="ORF">ILEXP_LOCUS43840</name>
</gene>
<keyword evidence="2" id="KW-1185">Reference proteome</keyword>
<sequence length="62" mass="7075">MNGSDCVHPFVALQDCIKANPYAFSKDIFEDDEVKKEEKPAQEYKIIPPAWSLSSPSPRHRL</sequence>
<comment type="caution">
    <text evidence="1">The sequence shown here is derived from an EMBL/GenBank/DDBJ whole genome shotgun (WGS) entry which is preliminary data.</text>
</comment>
<organism evidence="1 2">
    <name type="scientific">Ilex paraguariensis</name>
    <name type="common">yerba mate</name>
    <dbReference type="NCBI Taxonomy" id="185542"/>
    <lineage>
        <taxon>Eukaryota</taxon>
        <taxon>Viridiplantae</taxon>
        <taxon>Streptophyta</taxon>
        <taxon>Embryophyta</taxon>
        <taxon>Tracheophyta</taxon>
        <taxon>Spermatophyta</taxon>
        <taxon>Magnoliopsida</taxon>
        <taxon>eudicotyledons</taxon>
        <taxon>Gunneridae</taxon>
        <taxon>Pentapetalae</taxon>
        <taxon>asterids</taxon>
        <taxon>campanulids</taxon>
        <taxon>Aquifoliales</taxon>
        <taxon>Aquifoliaceae</taxon>
        <taxon>Ilex</taxon>
    </lineage>
</organism>
<dbReference type="EMBL" id="CAUOFW020006280">
    <property type="protein sequence ID" value="CAK9174104.1"/>
    <property type="molecule type" value="Genomic_DNA"/>
</dbReference>
<evidence type="ECO:0000313" key="1">
    <source>
        <dbReference type="EMBL" id="CAK9174104.1"/>
    </source>
</evidence>
<proteinExistence type="predicted"/>
<protein>
    <submittedName>
        <fullName evidence="1">Uncharacterized protein</fullName>
    </submittedName>
</protein>
<dbReference type="Proteomes" id="UP001642360">
    <property type="component" value="Unassembled WGS sequence"/>
</dbReference>
<dbReference type="AlphaFoldDB" id="A0ABC8U1A1"/>